<dbReference type="PANTHER" id="PTHR24305:SF166">
    <property type="entry name" value="CYTOCHROME P450 12A4, MITOCHONDRIAL-RELATED"/>
    <property type="match status" value="1"/>
</dbReference>
<dbReference type="InterPro" id="IPR017972">
    <property type="entry name" value="Cyt_P450_CS"/>
</dbReference>
<dbReference type="PANTHER" id="PTHR24305">
    <property type="entry name" value="CYTOCHROME P450"/>
    <property type="match status" value="1"/>
</dbReference>
<keyword evidence="5" id="KW-0503">Monooxygenase</keyword>
<evidence type="ECO:0000313" key="8">
    <source>
        <dbReference type="Proteomes" id="UP000789901"/>
    </source>
</evidence>
<dbReference type="PRINTS" id="PR00463">
    <property type="entry name" value="EP450I"/>
</dbReference>
<name>A0ABM8VZG3_GIGMA</name>
<dbReference type="PROSITE" id="PS00086">
    <property type="entry name" value="CYTOCHROME_P450"/>
    <property type="match status" value="1"/>
</dbReference>
<keyword evidence="5" id="KW-0560">Oxidoreductase</keyword>
<dbReference type="InterPro" id="IPR001128">
    <property type="entry name" value="Cyt_P450"/>
</dbReference>
<evidence type="ECO:0000256" key="6">
    <source>
        <dbReference type="SAM" id="Phobius"/>
    </source>
</evidence>
<reference evidence="7 8" key="1">
    <citation type="submission" date="2021-06" db="EMBL/GenBank/DDBJ databases">
        <authorList>
            <person name="Kallberg Y."/>
            <person name="Tangrot J."/>
            <person name="Rosling A."/>
        </authorList>
    </citation>
    <scope>NUCLEOTIDE SEQUENCE [LARGE SCALE GENOMIC DNA]</scope>
    <source>
        <strain evidence="7 8">120-4 pot B 10/14</strain>
    </source>
</reference>
<keyword evidence="3 5" id="KW-0479">Metal-binding</keyword>
<organism evidence="7 8">
    <name type="scientific">Gigaspora margarita</name>
    <dbReference type="NCBI Taxonomy" id="4874"/>
    <lineage>
        <taxon>Eukaryota</taxon>
        <taxon>Fungi</taxon>
        <taxon>Fungi incertae sedis</taxon>
        <taxon>Mucoromycota</taxon>
        <taxon>Glomeromycotina</taxon>
        <taxon>Glomeromycetes</taxon>
        <taxon>Diversisporales</taxon>
        <taxon>Gigasporaceae</taxon>
        <taxon>Gigaspora</taxon>
    </lineage>
</organism>
<proteinExistence type="inferred from homology"/>
<keyword evidence="6" id="KW-1133">Transmembrane helix</keyword>
<evidence type="ECO:0000256" key="1">
    <source>
        <dbReference type="ARBA" id="ARBA00001971"/>
    </source>
</evidence>
<evidence type="ECO:0000256" key="4">
    <source>
        <dbReference type="ARBA" id="ARBA00023004"/>
    </source>
</evidence>
<sequence>MNYFLVAIFAFIGYVLYKFYIYPLYLLPLRKIPSPSVDSFIFGHYAFLNNKQGEAFVHLIKLYGGLVRLHAFLNQPQLLISDQTLVQQVIVTHSYEFPSYFLSETLVKDLVGDENILLAQGDVHKRQRKMMNPLFTFANVKGMLPIFVQAGHHLKDIWIKQIGNKKEERITITDLIPKITLDIIGLAGFNYEFNSTTSDSELSQAYHSLVDQKVSPLYVILVDFFPFLRKIQTSSTNQYWDSIKTVNNISEKIITEQKNATIRGNNFLSLIVNANEKLPVDEQLTHSELHSQVMQLLIGGHQTTSTALTWVLYYLAKNPDVQDRLRKEILEVFIDCNHCPTFDEIDQLKYLECVFKEGTPLMIPIYAIHHDTSIWGDDTEDFNPSRWLDPEIKSKVTSSNFLAFSAGPRSCLGMKMAHLEFKTLLPIIIRNFEFRLVEGFIFEKTSFAFTKPVPGMELFVSKVDY</sequence>
<keyword evidence="8" id="KW-1185">Reference proteome</keyword>
<dbReference type="InterPro" id="IPR050121">
    <property type="entry name" value="Cytochrome_P450_monoxygenase"/>
</dbReference>
<dbReference type="EMBL" id="CAJVQB010000386">
    <property type="protein sequence ID" value="CAG8485911.1"/>
    <property type="molecule type" value="Genomic_DNA"/>
</dbReference>
<accession>A0ABM8VZG3</accession>
<comment type="similarity">
    <text evidence="2 5">Belongs to the cytochrome P450 family.</text>
</comment>
<evidence type="ECO:0000256" key="2">
    <source>
        <dbReference type="ARBA" id="ARBA00010617"/>
    </source>
</evidence>
<comment type="caution">
    <text evidence="7">The sequence shown here is derived from an EMBL/GenBank/DDBJ whole genome shotgun (WGS) entry which is preliminary data.</text>
</comment>
<protein>
    <submittedName>
        <fullName evidence="7">14239_t:CDS:1</fullName>
    </submittedName>
</protein>
<dbReference type="Gene3D" id="1.10.630.10">
    <property type="entry name" value="Cytochrome P450"/>
    <property type="match status" value="1"/>
</dbReference>
<keyword evidence="6" id="KW-0472">Membrane</keyword>
<evidence type="ECO:0000256" key="5">
    <source>
        <dbReference type="RuleBase" id="RU000461"/>
    </source>
</evidence>
<dbReference type="PRINTS" id="PR00385">
    <property type="entry name" value="P450"/>
</dbReference>
<evidence type="ECO:0000313" key="7">
    <source>
        <dbReference type="EMBL" id="CAG8485911.1"/>
    </source>
</evidence>
<gene>
    <name evidence="7" type="ORF">GMARGA_LOCUS1476</name>
</gene>
<dbReference type="InterPro" id="IPR036396">
    <property type="entry name" value="Cyt_P450_sf"/>
</dbReference>
<keyword evidence="6" id="KW-0812">Transmembrane</keyword>
<evidence type="ECO:0000256" key="3">
    <source>
        <dbReference type="ARBA" id="ARBA00022723"/>
    </source>
</evidence>
<comment type="cofactor">
    <cofactor evidence="1">
        <name>heme</name>
        <dbReference type="ChEBI" id="CHEBI:30413"/>
    </cofactor>
</comment>
<dbReference type="Pfam" id="PF00067">
    <property type="entry name" value="p450"/>
    <property type="match status" value="1"/>
</dbReference>
<keyword evidence="4 5" id="KW-0408">Iron</keyword>
<dbReference type="Proteomes" id="UP000789901">
    <property type="component" value="Unassembled WGS sequence"/>
</dbReference>
<dbReference type="InterPro" id="IPR002401">
    <property type="entry name" value="Cyt_P450_E_grp-I"/>
</dbReference>
<feature type="transmembrane region" description="Helical" evidence="6">
    <location>
        <begin position="6"/>
        <end position="27"/>
    </location>
</feature>
<keyword evidence="5" id="KW-0349">Heme</keyword>
<dbReference type="SUPFAM" id="SSF48264">
    <property type="entry name" value="Cytochrome P450"/>
    <property type="match status" value="1"/>
</dbReference>